<evidence type="ECO:0000259" key="18">
    <source>
        <dbReference type="Pfam" id="PF22461"/>
    </source>
</evidence>
<dbReference type="Gene3D" id="3.30.1950.10">
    <property type="entry name" value="wza like domain"/>
    <property type="match status" value="1"/>
</dbReference>
<keyword evidence="4" id="KW-1134">Transmembrane beta strand</keyword>
<keyword evidence="11" id="KW-0472">Membrane</keyword>
<keyword evidence="9" id="KW-0406">Ion transport</keyword>
<keyword evidence="7 15" id="KW-0732">Signal</keyword>
<evidence type="ECO:0000256" key="3">
    <source>
        <dbReference type="ARBA" id="ARBA00022448"/>
    </source>
</evidence>
<reference evidence="19" key="1">
    <citation type="submission" date="2019-03" db="EMBL/GenBank/DDBJ databases">
        <title>Afifella sp. nov., isolated from activated sludge.</title>
        <authorList>
            <person name="Li Q."/>
            <person name="Liu Y."/>
        </authorList>
    </citation>
    <scope>NUCLEOTIDE SEQUENCE</scope>
    <source>
        <strain evidence="19">L72</strain>
    </source>
</reference>
<dbReference type="PANTHER" id="PTHR33619:SF3">
    <property type="entry name" value="POLYSACCHARIDE EXPORT PROTEIN GFCE-RELATED"/>
    <property type="match status" value="1"/>
</dbReference>
<keyword evidence="20" id="KW-1185">Reference proteome</keyword>
<dbReference type="GO" id="GO:0015288">
    <property type="term" value="F:porin activity"/>
    <property type="evidence" value="ECO:0007669"/>
    <property type="project" value="UniProtKB-KW"/>
</dbReference>
<comment type="subcellular location">
    <subcellularLocation>
        <location evidence="1">Cell outer membrane</location>
        <topology evidence="1">Multi-pass membrane protein</topology>
    </subcellularLocation>
</comment>
<gene>
    <name evidence="19" type="ORF">E4O86_04905</name>
</gene>
<feature type="domain" description="Soluble ligand binding" evidence="17">
    <location>
        <begin position="161"/>
        <end position="207"/>
    </location>
</feature>
<dbReference type="InterPro" id="IPR003715">
    <property type="entry name" value="Poly_export_N"/>
</dbReference>
<feature type="domain" description="SLBB" evidence="18">
    <location>
        <begin position="242"/>
        <end position="347"/>
    </location>
</feature>
<keyword evidence="3" id="KW-0813">Transport</keyword>
<evidence type="ECO:0000256" key="2">
    <source>
        <dbReference type="ARBA" id="ARBA00009450"/>
    </source>
</evidence>
<keyword evidence="13" id="KW-0998">Cell outer membrane</keyword>
<evidence type="ECO:0000256" key="15">
    <source>
        <dbReference type="SAM" id="SignalP"/>
    </source>
</evidence>
<feature type="signal peptide" evidence="15">
    <location>
        <begin position="1"/>
        <end position="17"/>
    </location>
</feature>
<dbReference type="GO" id="GO:0015159">
    <property type="term" value="F:polysaccharide transmembrane transporter activity"/>
    <property type="evidence" value="ECO:0007669"/>
    <property type="project" value="InterPro"/>
</dbReference>
<evidence type="ECO:0000313" key="19">
    <source>
        <dbReference type="EMBL" id="MYZ47049.1"/>
    </source>
</evidence>
<dbReference type="EMBL" id="SPKJ01000009">
    <property type="protein sequence ID" value="MYZ47049.1"/>
    <property type="molecule type" value="Genomic_DNA"/>
</dbReference>
<evidence type="ECO:0000256" key="5">
    <source>
        <dbReference type="ARBA" id="ARBA00022597"/>
    </source>
</evidence>
<dbReference type="PANTHER" id="PTHR33619">
    <property type="entry name" value="POLYSACCHARIDE EXPORT PROTEIN GFCE-RELATED"/>
    <property type="match status" value="1"/>
</dbReference>
<evidence type="ECO:0000256" key="1">
    <source>
        <dbReference type="ARBA" id="ARBA00004571"/>
    </source>
</evidence>
<evidence type="ECO:0000256" key="7">
    <source>
        <dbReference type="ARBA" id="ARBA00022729"/>
    </source>
</evidence>
<accession>A0A964T2E8</accession>
<evidence type="ECO:0000259" key="17">
    <source>
        <dbReference type="Pfam" id="PF10531"/>
    </source>
</evidence>
<evidence type="ECO:0000256" key="9">
    <source>
        <dbReference type="ARBA" id="ARBA00023065"/>
    </source>
</evidence>
<feature type="chain" id="PRO_5037707886" evidence="15">
    <location>
        <begin position="18"/>
        <end position="378"/>
    </location>
</feature>
<dbReference type="Pfam" id="PF22461">
    <property type="entry name" value="SLBB_2"/>
    <property type="match status" value="1"/>
</dbReference>
<evidence type="ECO:0000313" key="20">
    <source>
        <dbReference type="Proteomes" id="UP000773614"/>
    </source>
</evidence>
<evidence type="ECO:0000256" key="14">
    <source>
        <dbReference type="ARBA" id="ARBA00023288"/>
    </source>
</evidence>
<dbReference type="Pfam" id="PF10531">
    <property type="entry name" value="SLBB"/>
    <property type="match status" value="1"/>
</dbReference>
<proteinExistence type="inferred from homology"/>
<evidence type="ECO:0000256" key="13">
    <source>
        <dbReference type="ARBA" id="ARBA00023237"/>
    </source>
</evidence>
<comment type="caution">
    <text evidence="19">The sequence shown here is derived from an EMBL/GenBank/DDBJ whole genome shotgun (WGS) entry which is preliminary data.</text>
</comment>
<evidence type="ECO:0000256" key="12">
    <source>
        <dbReference type="ARBA" id="ARBA00023139"/>
    </source>
</evidence>
<keyword evidence="10" id="KW-0626">Porin</keyword>
<dbReference type="AlphaFoldDB" id="A0A964T2E8"/>
<comment type="similarity">
    <text evidence="2">Belongs to the BexD/CtrA/VexA family.</text>
</comment>
<evidence type="ECO:0000256" key="8">
    <source>
        <dbReference type="ARBA" id="ARBA00023047"/>
    </source>
</evidence>
<name>A0A964T2E8_9HYPH</name>
<dbReference type="RefSeq" id="WP_161139399.1">
    <property type="nucleotide sequence ID" value="NZ_SPKJ01000009.1"/>
</dbReference>
<dbReference type="InterPro" id="IPR019554">
    <property type="entry name" value="Soluble_ligand-bd"/>
</dbReference>
<dbReference type="InterPro" id="IPR049712">
    <property type="entry name" value="Poly_export"/>
</dbReference>
<keyword evidence="8" id="KW-0625">Polysaccharide transport</keyword>
<dbReference type="OrthoDB" id="7198507at2"/>
<keyword evidence="5" id="KW-0762">Sugar transport</keyword>
<dbReference type="Gene3D" id="3.10.560.10">
    <property type="entry name" value="Outer membrane lipoprotein wza domain like"/>
    <property type="match status" value="2"/>
</dbReference>
<evidence type="ECO:0000256" key="11">
    <source>
        <dbReference type="ARBA" id="ARBA00023136"/>
    </source>
</evidence>
<dbReference type="GO" id="GO:0006811">
    <property type="term" value="P:monoatomic ion transport"/>
    <property type="evidence" value="ECO:0007669"/>
    <property type="project" value="UniProtKB-KW"/>
</dbReference>
<dbReference type="InterPro" id="IPR054765">
    <property type="entry name" value="SLBB_dom"/>
</dbReference>
<evidence type="ECO:0000256" key="4">
    <source>
        <dbReference type="ARBA" id="ARBA00022452"/>
    </source>
</evidence>
<feature type="domain" description="Polysaccharide export protein N-terminal" evidence="16">
    <location>
        <begin position="75"/>
        <end position="154"/>
    </location>
</feature>
<dbReference type="GO" id="GO:0046930">
    <property type="term" value="C:pore complex"/>
    <property type="evidence" value="ECO:0007669"/>
    <property type="project" value="UniProtKB-KW"/>
</dbReference>
<dbReference type="Proteomes" id="UP000773614">
    <property type="component" value="Unassembled WGS sequence"/>
</dbReference>
<keyword evidence="14" id="KW-0449">Lipoprotein</keyword>
<evidence type="ECO:0000256" key="6">
    <source>
        <dbReference type="ARBA" id="ARBA00022692"/>
    </source>
</evidence>
<keyword evidence="6" id="KW-0812">Transmembrane</keyword>
<evidence type="ECO:0000259" key="16">
    <source>
        <dbReference type="Pfam" id="PF02563"/>
    </source>
</evidence>
<protein>
    <submittedName>
        <fullName evidence="19">Polysaccharide export protein</fullName>
    </submittedName>
</protein>
<dbReference type="GO" id="GO:0009279">
    <property type="term" value="C:cell outer membrane"/>
    <property type="evidence" value="ECO:0007669"/>
    <property type="project" value="UniProtKB-SubCell"/>
</dbReference>
<keyword evidence="12" id="KW-0564">Palmitate</keyword>
<organism evidence="19 20">
    <name type="scientific">Propylenella binzhouense</name>
    <dbReference type="NCBI Taxonomy" id="2555902"/>
    <lineage>
        <taxon>Bacteria</taxon>
        <taxon>Pseudomonadati</taxon>
        <taxon>Pseudomonadota</taxon>
        <taxon>Alphaproteobacteria</taxon>
        <taxon>Hyphomicrobiales</taxon>
        <taxon>Propylenellaceae</taxon>
        <taxon>Propylenella</taxon>
    </lineage>
</organism>
<sequence length="378" mass="40345">MAAGAALPVLLSLAACGSVPSEGPLASTIELASDNAQFAYTVVDVDSEVANLLAWYGTSVFEERFGSSAGAAREEIGVGDILTITIYEAGPDGLFSTVERKQTPLQVSVDSSGRIVVPYVGSVQAAGRTTAEVRATINTALLERALEPDATVQITENNSRVVYVNGAVGAPQRVPIATSGNRVLDVIALAGGPQNPAYESYVSLSRGNVEARVLMQTLVDRPSENVFVRPGDRIFVIHDPQTFTALGAVKVPGQIKFAEERISLIEAVGLTGGLADERADATGIFVFRYEDRALVDQILHRPTAVATKGEKWSTEQVPVVYRLNLKDPASYIVAQAFPVRDKDVIYVANASGVEFLKFMTIVGGLREGVGFARDIKRF</sequence>
<dbReference type="Pfam" id="PF02563">
    <property type="entry name" value="Poly_export"/>
    <property type="match status" value="1"/>
</dbReference>
<evidence type="ECO:0000256" key="10">
    <source>
        <dbReference type="ARBA" id="ARBA00023114"/>
    </source>
</evidence>